<dbReference type="GeneID" id="111243487"/>
<dbReference type="Proteomes" id="UP000594260">
    <property type="component" value="Unplaced"/>
</dbReference>
<evidence type="ECO:0000256" key="15">
    <source>
        <dbReference type="SAM" id="Phobius"/>
    </source>
</evidence>
<evidence type="ECO:0000256" key="8">
    <source>
        <dbReference type="ARBA" id="ARBA00023098"/>
    </source>
</evidence>
<dbReference type="EnsemblMetazoa" id="XM_022789139">
    <property type="protein sequence ID" value="XP_022644874"/>
    <property type="gene ID" value="LOC111243487"/>
</dbReference>
<proteinExistence type="inferred from homology"/>
<dbReference type="CDD" id="cd07991">
    <property type="entry name" value="LPLAT_LPCAT1-like"/>
    <property type="match status" value="1"/>
</dbReference>
<dbReference type="InterPro" id="IPR045252">
    <property type="entry name" value="LPCAT1-like"/>
</dbReference>
<keyword evidence="9 15" id="KW-0472">Membrane</keyword>
<feature type="transmembrane region" description="Helical" evidence="15">
    <location>
        <begin position="193"/>
        <end position="218"/>
    </location>
</feature>
<sequence length="783" mass="87207">MYCGVDDSSREALFLPGLKRKGKQQLQQPQPYSQPEMAMPECENEQIDQYYVVSSTNVGTSSLLYPGGTSCIPSTFDNSCLHNRPWTPTTLKHDENGDDSVAEGHKGRRPWMVHFKGGRHFTAVCDDSKTTGSLPVTGITEKQQVRHLRSASSSDASDFSNGSEFIPPKVPNPFYFRVHLTAADKIKVAFMTVLIFPLRVLLVLFFLFLTWLGCFVGLLGYSEQELESKPIQGWRRRYWHPLFAGVMRQMFVWGGLVWEFKGKRAPRSQAPLLVCGPHHSFLDGVIVLLSGGQAPCTKLESKYIPLLGTILRFIQPVFVKRSSKESRQTTLSEIKNRATSQEPWSQIVIFPEGTCSNGSVLLKFKQGAFSAGVPVQPVLIRYPNKLNTLTWTWDGPSALKTMWLTTCQWQTRMVIEYLPVYRPSAAECKDPGLFAYNVRQLMAAALGVGTTEFGYDDLRFLDTGDVRQPHHTLAIVKLLKFRAKSGLIPDQISLDIAKVSSLITETERAGRPSGRLTRSELLAALGVRPSEVAKEFFDILEMEEDVYRVDEHHKDNGTDQETAQQVQVDPRVLLAALHLANRDGESAFRCLSGEPVVITNHTTSSLATSTASPSININGIIANSNDDVVGREPGATDDGSVKASAVPVLTQKAFYRLCWLAMQMPRRDAEQLFEHFRPSPLTLPVFRELLAKHANRCKGIVYFDSARRLNLDDGDQAPLESTPKIQRDKEDDVESIKASQKSSARKIFVRKVDSNGRSDEKITAAPALSAAVVTSQSKRQKAE</sequence>
<dbReference type="PANTHER" id="PTHR23063:SF52">
    <property type="entry name" value="LYSOPHOSPHATIDYLCHOLINE ACYLTRANSFERASE"/>
    <property type="match status" value="1"/>
</dbReference>
<keyword evidence="18" id="KW-1185">Reference proteome</keyword>
<evidence type="ECO:0000256" key="12">
    <source>
        <dbReference type="ARBA" id="ARBA00023315"/>
    </source>
</evidence>
<dbReference type="RefSeq" id="XP_022644874.1">
    <property type="nucleotide sequence ID" value="XM_022789139.1"/>
</dbReference>
<comment type="similarity">
    <text evidence="3">Belongs to the 1-acyl-sn-glycerol-3-phosphate acyltransferase family.</text>
</comment>
<dbReference type="GO" id="GO:0008374">
    <property type="term" value="F:O-acyltransferase activity"/>
    <property type="evidence" value="ECO:0007669"/>
    <property type="project" value="InterPro"/>
</dbReference>
<keyword evidence="5" id="KW-0808">Transferase</keyword>
<protein>
    <recommendedName>
        <fullName evidence="16">Phospholipid/glycerol acyltransferase domain-containing protein</fullName>
    </recommendedName>
</protein>
<dbReference type="InParanoid" id="A0A7M7J9D4"/>
<dbReference type="GO" id="GO:0042171">
    <property type="term" value="F:lysophosphatidic acid acyltransferase activity"/>
    <property type="evidence" value="ECO:0007669"/>
    <property type="project" value="TreeGrafter"/>
</dbReference>
<dbReference type="GO" id="GO:0016020">
    <property type="term" value="C:membrane"/>
    <property type="evidence" value="ECO:0007669"/>
    <property type="project" value="UniProtKB-SubCell"/>
</dbReference>
<evidence type="ECO:0000259" key="16">
    <source>
        <dbReference type="SMART" id="SM00563"/>
    </source>
</evidence>
<feature type="region of interest" description="Disordered" evidence="14">
    <location>
        <begin position="712"/>
        <end position="738"/>
    </location>
</feature>
<dbReference type="SUPFAM" id="SSF69593">
    <property type="entry name" value="Glycerol-3-phosphate (1)-acyltransferase"/>
    <property type="match status" value="1"/>
</dbReference>
<keyword evidence="11" id="KW-1208">Phospholipid metabolism</keyword>
<keyword evidence="10" id="KW-0594">Phospholipid biosynthesis</keyword>
<organism evidence="17 18">
    <name type="scientific">Varroa destructor</name>
    <name type="common">Honeybee mite</name>
    <dbReference type="NCBI Taxonomy" id="109461"/>
    <lineage>
        <taxon>Eukaryota</taxon>
        <taxon>Metazoa</taxon>
        <taxon>Ecdysozoa</taxon>
        <taxon>Arthropoda</taxon>
        <taxon>Chelicerata</taxon>
        <taxon>Arachnida</taxon>
        <taxon>Acari</taxon>
        <taxon>Parasitiformes</taxon>
        <taxon>Mesostigmata</taxon>
        <taxon>Gamasina</taxon>
        <taxon>Dermanyssoidea</taxon>
        <taxon>Varroidae</taxon>
        <taxon>Varroa</taxon>
    </lineage>
</organism>
<reference evidence="17" key="1">
    <citation type="submission" date="2021-01" db="UniProtKB">
        <authorList>
            <consortium name="EnsemblMetazoa"/>
        </authorList>
    </citation>
    <scope>IDENTIFICATION</scope>
</reference>
<dbReference type="SMART" id="SM00563">
    <property type="entry name" value="PlsC"/>
    <property type="match status" value="1"/>
</dbReference>
<dbReference type="InterPro" id="IPR002123">
    <property type="entry name" value="Plipid/glycerol_acylTrfase"/>
</dbReference>
<dbReference type="Pfam" id="PF01553">
    <property type="entry name" value="Acyltransferase"/>
    <property type="match status" value="1"/>
</dbReference>
<evidence type="ECO:0000256" key="9">
    <source>
        <dbReference type="ARBA" id="ARBA00023136"/>
    </source>
</evidence>
<evidence type="ECO:0000256" key="6">
    <source>
        <dbReference type="ARBA" id="ARBA00022692"/>
    </source>
</evidence>
<evidence type="ECO:0000256" key="14">
    <source>
        <dbReference type="SAM" id="MobiDB-lite"/>
    </source>
</evidence>
<evidence type="ECO:0000313" key="18">
    <source>
        <dbReference type="Proteomes" id="UP000594260"/>
    </source>
</evidence>
<dbReference type="PANTHER" id="PTHR23063">
    <property type="entry name" value="PHOSPHOLIPID ACYLTRANSFERASE"/>
    <property type="match status" value="1"/>
</dbReference>
<evidence type="ECO:0000313" key="17">
    <source>
        <dbReference type="EnsemblMetazoa" id="XP_022644874"/>
    </source>
</evidence>
<evidence type="ECO:0000256" key="5">
    <source>
        <dbReference type="ARBA" id="ARBA00022679"/>
    </source>
</evidence>
<comment type="subcellular location">
    <subcellularLocation>
        <location evidence="1">Membrane</location>
    </subcellularLocation>
</comment>
<keyword evidence="7 15" id="KW-1133">Transmembrane helix</keyword>
<dbReference type="OrthoDB" id="272512at2759"/>
<dbReference type="GO" id="GO:0005783">
    <property type="term" value="C:endoplasmic reticulum"/>
    <property type="evidence" value="ECO:0007669"/>
    <property type="project" value="TreeGrafter"/>
</dbReference>
<name>A0A7M7J9D4_VARDE</name>
<evidence type="ECO:0000256" key="7">
    <source>
        <dbReference type="ARBA" id="ARBA00022989"/>
    </source>
</evidence>
<dbReference type="KEGG" id="vde:111243487"/>
<evidence type="ECO:0000256" key="3">
    <source>
        <dbReference type="ARBA" id="ARBA00008655"/>
    </source>
</evidence>
<evidence type="ECO:0000256" key="4">
    <source>
        <dbReference type="ARBA" id="ARBA00022516"/>
    </source>
</evidence>
<evidence type="ECO:0000256" key="2">
    <source>
        <dbReference type="ARBA" id="ARBA00005189"/>
    </source>
</evidence>
<evidence type="ECO:0000256" key="11">
    <source>
        <dbReference type="ARBA" id="ARBA00023264"/>
    </source>
</evidence>
<evidence type="ECO:0000256" key="10">
    <source>
        <dbReference type="ARBA" id="ARBA00023209"/>
    </source>
</evidence>
<keyword evidence="4" id="KW-0444">Lipid biosynthesis</keyword>
<comment type="pathway">
    <text evidence="13">Phospholipid metabolism.</text>
</comment>
<evidence type="ECO:0000256" key="13">
    <source>
        <dbReference type="ARBA" id="ARBA00025707"/>
    </source>
</evidence>
<comment type="pathway">
    <text evidence="2">Lipid metabolism.</text>
</comment>
<evidence type="ECO:0000256" key="1">
    <source>
        <dbReference type="ARBA" id="ARBA00004370"/>
    </source>
</evidence>
<accession>A0A7M7J9D4</accession>
<dbReference type="GO" id="GO:0008654">
    <property type="term" value="P:phospholipid biosynthetic process"/>
    <property type="evidence" value="ECO:0007669"/>
    <property type="project" value="UniProtKB-KW"/>
</dbReference>
<dbReference type="AlphaFoldDB" id="A0A7M7J9D4"/>
<keyword evidence="12" id="KW-0012">Acyltransferase</keyword>
<keyword evidence="6 15" id="KW-0812">Transmembrane</keyword>
<feature type="domain" description="Phospholipid/glycerol acyltransferase" evidence="16">
    <location>
        <begin position="272"/>
        <end position="383"/>
    </location>
</feature>
<keyword evidence="8" id="KW-0443">Lipid metabolism</keyword>